<dbReference type="Proteomes" id="UP000028135">
    <property type="component" value="Unassembled WGS sequence"/>
</dbReference>
<proteinExistence type="predicted"/>
<feature type="non-terminal residue" evidence="1">
    <location>
        <position position="1"/>
    </location>
</feature>
<reference evidence="1 2" key="1">
    <citation type="submission" date="2014-05" db="EMBL/GenBank/DDBJ databases">
        <title>Genome Announcement of Sphingobium lucknowense F2.</title>
        <authorList>
            <person name="Lal R."/>
            <person name="Negi V."/>
            <person name="Lata P."/>
            <person name="Sangwan N."/>
            <person name="Gupta S.K."/>
            <person name="Rao D.L.N."/>
            <person name="Das S."/>
        </authorList>
    </citation>
    <scope>NUCLEOTIDE SEQUENCE [LARGE SCALE GENOMIC DNA]</scope>
    <source>
        <strain evidence="1 2">F2</strain>
    </source>
</reference>
<gene>
    <name evidence="1" type="ORF">AL00_21385</name>
</gene>
<accession>A0A8E0WP98</accession>
<sequence>LVGGGGAPLDLPQEALMKGQQISFIIEGNSVPQLLIPQLIELWSEGLFPFDRLIARYPLEKINDAERDLASGSVIKPVLLPGR</sequence>
<comment type="caution">
    <text evidence="1">The sequence shown here is derived from an EMBL/GenBank/DDBJ whole genome shotgun (WGS) entry which is preliminary data.</text>
</comment>
<dbReference type="EMBL" id="JANF02000098">
    <property type="protein sequence ID" value="KER34438.1"/>
    <property type="molecule type" value="Genomic_DNA"/>
</dbReference>
<evidence type="ECO:0000313" key="2">
    <source>
        <dbReference type="Proteomes" id="UP000028135"/>
    </source>
</evidence>
<organism evidence="1 2">
    <name type="scientific">Sphingobium indicum F2</name>
    <dbReference type="NCBI Taxonomy" id="1450518"/>
    <lineage>
        <taxon>Bacteria</taxon>
        <taxon>Pseudomonadati</taxon>
        <taxon>Pseudomonadota</taxon>
        <taxon>Alphaproteobacteria</taxon>
        <taxon>Sphingomonadales</taxon>
        <taxon>Sphingomonadaceae</taxon>
        <taxon>Sphingobium</taxon>
    </lineage>
</organism>
<protein>
    <recommendedName>
        <fullName evidence="3">Alcohol dehydrogenase</fullName>
    </recommendedName>
</protein>
<evidence type="ECO:0000313" key="1">
    <source>
        <dbReference type="EMBL" id="KER34438.1"/>
    </source>
</evidence>
<evidence type="ECO:0008006" key="3">
    <source>
        <dbReference type="Google" id="ProtNLM"/>
    </source>
</evidence>
<name>A0A8E0WP98_9SPHN</name>
<dbReference type="Gene3D" id="3.40.50.720">
    <property type="entry name" value="NAD(P)-binding Rossmann-like Domain"/>
    <property type="match status" value="1"/>
</dbReference>
<dbReference type="Gene3D" id="3.90.180.10">
    <property type="entry name" value="Medium-chain alcohol dehydrogenases, catalytic domain"/>
    <property type="match status" value="1"/>
</dbReference>
<dbReference type="AlphaFoldDB" id="A0A8E0WP98"/>